<feature type="signal peptide" evidence="4">
    <location>
        <begin position="1"/>
        <end position="18"/>
    </location>
</feature>
<dbReference type="PROSITE" id="PS00927">
    <property type="entry name" value="TREHALASE_1"/>
    <property type="match status" value="1"/>
</dbReference>
<evidence type="ECO:0000256" key="3">
    <source>
        <dbReference type="ARBA" id="ARBA00073174"/>
    </source>
</evidence>
<dbReference type="NCBIfam" id="NF009774">
    <property type="entry name" value="PRK13271.1"/>
    <property type="match status" value="1"/>
</dbReference>
<dbReference type="AlphaFoldDB" id="A0A212UGI6"/>
<dbReference type="FunFam" id="1.50.10.10:FF:000003">
    <property type="entry name" value="Cytoplasmic trehalase"/>
    <property type="match status" value="1"/>
</dbReference>
<keyword evidence="1" id="KW-0378">Hydrolase</keyword>
<feature type="chain" id="PRO_5011967824" description="Putative periplasmic trehalase" evidence="4">
    <location>
        <begin position="19"/>
        <end position="524"/>
    </location>
</feature>
<accession>A0A212UGI6</accession>
<dbReference type="NCBIfam" id="NF009773">
    <property type="entry name" value="PRK13270.1"/>
    <property type="match status" value="1"/>
</dbReference>
<dbReference type="RefSeq" id="WP_088845247.1">
    <property type="nucleotide sequence ID" value="NZ_FYEW01000003.1"/>
</dbReference>
<reference evidence="6" key="1">
    <citation type="submission" date="2017-06" db="EMBL/GenBank/DDBJ databases">
        <authorList>
            <person name="Varghese N."/>
            <person name="Submissions S."/>
        </authorList>
    </citation>
    <scope>NUCLEOTIDE SEQUENCE [LARGE SCALE GENOMIC DNA]</scope>
    <source>
        <strain evidence="6">DSM 11116</strain>
    </source>
</reference>
<dbReference type="PANTHER" id="PTHR23403:SF1">
    <property type="entry name" value="TREHALASE"/>
    <property type="match status" value="1"/>
</dbReference>
<dbReference type="PROSITE" id="PS00928">
    <property type="entry name" value="TREHALASE_2"/>
    <property type="match status" value="1"/>
</dbReference>
<dbReference type="Proteomes" id="UP000198131">
    <property type="component" value="Unassembled WGS sequence"/>
</dbReference>
<dbReference type="GO" id="GO:0004555">
    <property type="term" value="F:alpha,alpha-trehalase activity"/>
    <property type="evidence" value="ECO:0007669"/>
    <property type="project" value="InterPro"/>
</dbReference>
<dbReference type="PRINTS" id="PR00744">
    <property type="entry name" value="GLHYDRLASE37"/>
</dbReference>
<evidence type="ECO:0000313" key="5">
    <source>
        <dbReference type="EMBL" id="SNC77261.1"/>
    </source>
</evidence>
<dbReference type="InterPro" id="IPR008928">
    <property type="entry name" value="6-hairpin_glycosidase_sf"/>
</dbReference>
<evidence type="ECO:0000256" key="2">
    <source>
        <dbReference type="ARBA" id="ARBA00023295"/>
    </source>
</evidence>
<protein>
    <recommendedName>
        <fullName evidence="3">Putative periplasmic trehalase</fullName>
    </recommendedName>
</protein>
<dbReference type="OrthoDB" id="106887at2"/>
<proteinExistence type="predicted"/>
<name>A0A212UGI6_9BACT</name>
<dbReference type="Pfam" id="PF01204">
    <property type="entry name" value="Trehalase"/>
    <property type="match status" value="1"/>
</dbReference>
<dbReference type="Gene3D" id="1.50.10.10">
    <property type="match status" value="1"/>
</dbReference>
<dbReference type="InterPro" id="IPR001661">
    <property type="entry name" value="Glyco_hydro_37"/>
</dbReference>
<keyword evidence="4" id="KW-0732">Signal</keyword>
<dbReference type="PANTHER" id="PTHR23403">
    <property type="entry name" value="TREHALASE"/>
    <property type="match status" value="1"/>
</dbReference>
<dbReference type="GO" id="GO:0005993">
    <property type="term" value="P:trehalose catabolic process"/>
    <property type="evidence" value="ECO:0007669"/>
    <property type="project" value="TreeGrafter"/>
</dbReference>
<organism evidence="5 6">
    <name type="scientific">Hymenobacter gelipurpurascens</name>
    <dbReference type="NCBI Taxonomy" id="89968"/>
    <lineage>
        <taxon>Bacteria</taxon>
        <taxon>Pseudomonadati</taxon>
        <taxon>Bacteroidota</taxon>
        <taxon>Cytophagia</taxon>
        <taxon>Cytophagales</taxon>
        <taxon>Hymenobacteraceae</taxon>
        <taxon>Hymenobacter</taxon>
    </lineage>
</organism>
<gene>
    <name evidence="5" type="ORF">SAMN06265337_3844</name>
</gene>
<dbReference type="SUPFAM" id="SSF48208">
    <property type="entry name" value="Six-hairpin glycosidases"/>
    <property type="match status" value="1"/>
</dbReference>
<dbReference type="EMBL" id="FYEW01000003">
    <property type="protein sequence ID" value="SNC77261.1"/>
    <property type="molecule type" value="Genomic_DNA"/>
</dbReference>
<evidence type="ECO:0000313" key="6">
    <source>
        <dbReference type="Proteomes" id="UP000198131"/>
    </source>
</evidence>
<keyword evidence="6" id="KW-1185">Reference proteome</keyword>
<sequence length="524" mass="59349">MKNALLACFCFLALTVSAQTTNLRTPRQLFPGLFEQVQLQRIFPDNKTFVDAVPKEAPAVILAAYEQQRSLPGFDLNRFVLAYFRLPASAATAYHTNIAGGLRRHLDTLWTVLQRPPTDTVARYSSLLPLPRPYVVPGGRFREVYYWDSYFTMLGLQVSHRPDLIRGMLDNFAFLINRYGFIPNGNRTYYLTRSQPPFFSRMVELLAREQGDSVLRRYHGPLLREYQFWMAGSDSVSPGAARRSVVRMPGGELLNRYWDQSAEPREESYEKDVQAAKRSTRPAAQFYRDVRAAAASGWDFSSRWFVPGAGLESIRTTSLVPVDLNSLLYQLEMTLARSSQLQGQTAAAKDFRAKAAARSKALQRYCWDQNAGWFVDYDWEKRKPSLIRTLAGVFPLESGLATPAQARKVAEGLRRDFLKPGGLVTTLASTGQQWDAPNAWAPLQWMAIEGLRHYKQDELARTIALRWIDLNRGVFQQTGKLMEKYNVEQTGALGGGGEYPLQDGFGWTNGVLLQLLNRYPDANQ</sequence>
<dbReference type="InterPro" id="IPR018232">
    <property type="entry name" value="Glyco_hydro_37_CS"/>
</dbReference>
<keyword evidence="2" id="KW-0326">Glycosidase</keyword>
<evidence type="ECO:0000256" key="4">
    <source>
        <dbReference type="SAM" id="SignalP"/>
    </source>
</evidence>
<dbReference type="InterPro" id="IPR012341">
    <property type="entry name" value="6hp_glycosidase-like_sf"/>
</dbReference>
<evidence type="ECO:0000256" key="1">
    <source>
        <dbReference type="ARBA" id="ARBA00022801"/>
    </source>
</evidence>